<evidence type="ECO:0000313" key="2">
    <source>
        <dbReference type="Proteomes" id="UP000228533"/>
    </source>
</evidence>
<accession>A0A2M6WTU8</accession>
<reference evidence="2" key="1">
    <citation type="submission" date="2017-09" db="EMBL/GenBank/DDBJ databases">
        <title>Depth-based differentiation of microbial function through sediment-hosted aquifers and enrichment of novel symbionts in the deep terrestrial subsurface.</title>
        <authorList>
            <person name="Probst A.J."/>
            <person name="Ladd B."/>
            <person name="Jarett J.K."/>
            <person name="Geller-Mcgrath D.E."/>
            <person name="Sieber C.M.K."/>
            <person name="Emerson J.B."/>
            <person name="Anantharaman K."/>
            <person name="Thomas B.C."/>
            <person name="Malmstrom R."/>
            <person name="Stieglmeier M."/>
            <person name="Klingl A."/>
            <person name="Woyke T."/>
            <person name="Ryan C.M."/>
            <person name="Banfield J.F."/>
        </authorList>
    </citation>
    <scope>NUCLEOTIDE SEQUENCE [LARGE SCALE GENOMIC DNA]</scope>
</reference>
<dbReference type="EMBL" id="PFAM01000009">
    <property type="protein sequence ID" value="PIT96222.1"/>
    <property type="molecule type" value="Genomic_DNA"/>
</dbReference>
<proteinExistence type="predicted"/>
<evidence type="ECO:0000313" key="1">
    <source>
        <dbReference type="EMBL" id="PIT96222.1"/>
    </source>
</evidence>
<sequence length="129" mass="14671">MKVALLASAVNSHEVAFRDVLAEKIRVLGAEIIFWEGTDLKVPDIDVLTVLLDGRPLSAIDNIRLGLFRQMADMGKRKPKQLIVAYEYAKKAGDEYKDLKIFEHIAGTERNFIYCLKDYIFFANQHGVK</sequence>
<organism evidence="1 2">
    <name type="scientific">Candidatus Falkowbacteria bacterium CG10_big_fil_rev_8_21_14_0_10_37_14</name>
    <dbReference type="NCBI Taxonomy" id="1974561"/>
    <lineage>
        <taxon>Bacteria</taxon>
        <taxon>Candidatus Falkowiibacteriota</taxon>
    </lineage>
</organism>
<name>A0A2M6WTU8_9BACT</name>
<dbReference type="AlphaFoldDB" id="A0A2M6WTU8"/>
<protein>
    <submittedName>
        <fullName evidence="1">Uncharacterized protein</fullName>
    </submittedName>
</protein>
<comment type="caution">
    <text evidence="1">The sequence shown here is derived from an EMBL/GenBank/DDBJ whole genome shotgun (WGS) entry which is preliminary data.</text>
</comment>
<dbReference type="Proteomes" id="UP000228533">
    <property type="component" value="Unassembled WGS sequence"/>
</dbReference>
<gene>
    <name evidence="1" type="ORF">COT94_01425</name>
</gene>